<evidence type="ECO:0000313" key="1">
    <source>
        <dbReference type="EMBL" id="NYH77606.1"/>
    </source>
</evidence>
<organism evidence="1 2">
    <name type="scientific">Actinopolyspora biskrensis</name>
    <dbReference type="NCBI Taxonomy" id="1470178"/>
    <lineage>
        <taxon>Bacteria</taxon>
        <taxon>Bacillati</taxon>
        <taxon>Actinomycetota</taxon>
        <taxon>Actinomycetes</taxon>
        <taxon>Actinopolysporales</taxon>
        <taxon>Actinopolysporaceae</taxon>
        <taxon>Actinopolyspora</taxon>
    </lineage>
</organism>
<reference evidence="1 2" key="1">
    <citation type="submission" date="2020-07" db="EMBL/GenBank/DDBJ databases">
        <title>Genomic Encyclopedia of Type Strains, Phase III (KMG-III): the genomes of soil and plant-associated and newly described type strains.</title>
        <authorList>
            <person name="Whitman W."/>
        </authorList>
    </citation>
    <scope>NUCLEOTIDE SEQUENCE [LARGE SCALE GENOMIC DNA]</scope>
    <source>
        <strain evidence="1 2">CECT 8576</strain>
    </source>
</reference>
<dbReference type="Proteomes" id="UP000548304">
    <property type="component" value="Unassembled WGS sequence"/>
</dbReference>
<proteinExistence type="predicted"/>
<name>A0A852Z1U7_9ACTN</name>
<dbReference type="EMBL" id="JACBYW010000001">
    <property type="protein sequence ID" value="NYH77606.1"/>
    <property type="molecule type" value="Genomic_DNA"/>
</dbReference>
<evidence type="ECO:0000313" key="2">
    <source>
        <dbReference type="Proteomes" id="UP000548304"/>
    </source>
</evidence>
<dbReference type="AlphaFoldDB" id="A0A852Z1U7"/>
<comment type="caution">
    <text evidence="1">The sequence shown here is derived from an EMBL/GenBank/DDBJ whole genome shotgun (WGS) entry which is preliminary data.</text>
</comment>
<dbReference type="PROSITE" id="PS51257">
    <property type="entry name" value="PROKAR_LIPOPROTEIN"/>
    <property type="match status" value="1"/>
</dbReference>
<protein>
    <submittedName>
        <fullName evidence="1">Uncharacterized protein</fullName>
    </submittedName>
</protein>
<accession>A0A852Z1U7</accession>
<sequence>MQTQLVRTTPNNGVASTAWWPLTAACCLRV</sequence>
<keyword evidence="2" id="KW-1185">Reference proteome</keyword>
<gene>
    <name evidence="1" type="ORF">FHR84_000920</name>
</gene>